<evidence type="ECO:0000259" key="1">
    <source>
        <dbReference type="Pfam" id="PF17836"/>
    </source>
</evidence>
<dbReference type="Proteomes" id="UP000838821">
    <property type="component" value="Unassembled WGS sequence"/>
</dbReference>
<sequence>MNIVVIGEGGHSKVIREIIRSKQENQIVAILDDKYTELISIDGLYQGPVSSAHQLIELGYELKWVVAIGNNERRKSIFTKLGLPHEDYATLIHETAVISPSASLGHGSVIMANAVINADAHIGHHTIINTGSIVEHDCRIADYVHLAPKATLTGAVVIKEGSMVGAGATIIPGKQIGEWATVGAGATVIHDIPSYRTAIGTPAILIQKKSE</sequence>
<dbReference type="EMBL" id="CAKMMW010000008">
    <property type="protein sequence ID" value="CAH1207681.1"/>
    <property type="molecule type" value="Genomic_DNA"/>
</dbReference>
<evidence type="ECO:0000313" key="3">
    <source>
        <dbReference type="Proteomes" id="UP000838821"/>
    </source>
</evidence>
<reference evidence="2" key="1">
    <citation type="submission" date="2022-01" db="EMBL/GenBank/DDBJ databases">
        <authorList>
            <person name="Criscuolo A."/>
        </authorList>
    </citation>
    <scope>NUCLEOTIDE SEQUENCE</scope>
    <source>
        <strain evidence="2">CIP111891</strain>
    </source>
</reference>
<protein>
    <submittedName>
        <fullName evidence="2">Acetyltransferase EpsM</fullName>
        <ecNumber evidence="2">2.3.1.-</ecNumber>
    </submittedName>
</protein>
<dbReference type="InterPro" id="IPR050179">
    <property type="entry name" value="Trans_hexapeptide_repeat"/>
</dbReference>
<dbReference type="InterPro" id="IPR020019">
    <property type="entry name" value="AcTrfase_PglD-like"/>
</dbReference>
<organism evidence="2 3">
    <name type="scientific">Paenibacillus allorhizoplanae</name>
    <dbReference type="NCBI Taxonomy" id="2905648"/>
    <lineage>
        <taxon>Bacteria</taxon>
        <taxon>Bacillati</taxon>
        <taxon>Bacillota</taxon>
        <taxon>Bacilli</taxon>
        <taxon>Bacillales</taxon>
        <taxon>Paenibacillaceae</taxon>
        <taxon>Paenibacillus</taxon>
    </lineage>
</organism>
<dbReference type="NCBIfam" id="TIGR03570">
    <property type="entry name" value="NeuD_NnaD"/>
    <property type="match status" value="1"/>
</dbReference>
<feature type="domain" description="PglD N-terminal" evidence="1">
    <location>
        <begin position="2"/>
        <end position="81"/>
    </location>
</feature>
<dbReference type="Pfam" id="PF17836">
    <property type="entry name" value="PglD_N"/>
    <property type="match status" value="1"/>
</dbReference>
<dbReference type="CDD" id="cd03360">
    <property type="entry name" value="LbH_AT_putative"/>
    <property type="match status" value="1"/>
</dbReference>
<keyword evidence="3" id="KW-1185">Reference proteome</keyword>
<dbReference type="RefSeq" id="WP_236288380.1">
    <property type="nucleotide sequence ID" value="NZ_CAKMMW010000008.1"/>
</dbReference>
<proteinExistence type="predicted"/>
<dbReference type="EC" id="2.3.1.-" evidence="2"/>
<dbReference type="InterPro" id="IPR011004">
    <property type="entry name" value="Trimer_LpxA-like_sf"/>
</dbReference>
<dbReference type="SUPFAM" id="SSF51161">
    <property type="entry name" value="Trimeric LpxA-like enzymes"/>
    <property type="match status" value="1"/>
</dbReference>
<evidence type="ECO:0000313" key="2">
    <source>
        <dbReference type="EMBL" id="CAH1207681.1"/>
    </source>
</evidence>
<dbReference type="Pfam" id="PF00132">
    <property type="entry name" value="Hexapep"/>
    <property type="match status" value="1"/>
</dbReference>
<keyword evidence="2" id="KW-0012">Acyltransferase</keyword>
<accession>A0ABM9C8Z4</accession>
<gene>
    <name evidence="2" type="primary">epsM_1</name>
    <name evidence="2" type="ORF">PAECIP111891_03070</name>
</gene>
<name>A0ABM9C8Z4_9BACL</name>
<keyword evidence="2" id="KW-0808">Transferase</keyword>
<dbReference type="InterPro" id="IPR041561">
    <property type="entry name" value="PglD_N"/>
</dbReference>
<dbReference type="Gene3D" id="3.40.50.20">
    <property type="match status" value="1"/>
</dbReference>
<dbReference type="PANTHER" id="PTHR43300">
    <property type="entry name" value="ACETYLTRANSFERASE"/>
    <property type="match status" value="1"/>
</dbReference>
<dbReference type="InterPro" id="IPR001451">
    <property type="entry name" value="Hexapep"/>
</dbReference>
<dbReference type="Gene3D" id="2.160.10.10">
    <property type="entry name" value="Hexapeptide repeat proteins"/>
    <property type="match status" value="1"/>
</dbReference>
<dbReference type="PANTHER" id="PTHR43300:SF7">
    <property type="entry name" value="UDP-N-ACETYLBACILLOSAMINE N-ACETYLTRANSFERASE"/>
    <property type="match status" value="1"/>
</dbReference>
<comment type="caution">
    <text evidence="2">The sequence shown here is derived from an EMBL/GenBank/DDBJ whole genome shotgun (WGS) entry which is preliminary data.</text>
</comment>
<dbReference type="GO" id="GO:0016746">
    <property type="term" value="F:acyltransferase activity"/>
    <property type="evidence" value="ECO:0007669"/>
    <property type="project" value="UniProtKB-KW"/>
</dbReference>